<feature type="domain" description="Gins51 C-terminal" evidence="1">
    <location>
        <begin position="108"/>
        <end position="154"/>
    </location>
</feature>
<dbReference type="AlphaFoldDB" id="A0A3S3TRQ5"/>
<dbReference type="CDD" id="cd11714">
    <property type="entry name" value="GINS_A_archaea"/>
    <property type="match status" value="1"/>
</dbReference>
<evidence type="ECO:0000259" key="1">
    <source>
        <dbReference type="Pfam" id="PF22090"/>
    </source>
</evidence>
<dbReference type="Proteomes" id="UP000288215">
    <property type="component" value="Unassembled WGS sequence"/>
</dbReference>
<proteinExistence type="predicted"/>
<dbReference type="Pfam" id="PF22090">
    <property type="entry name" value="Gins51_C"/>
    <property type="match status" value="1"/>
</dbReference>
<accession>A0A3S3TRQ5</accession>
<dbReference type="EMBL" id="RXGA01000003">
    <property type="protein sequence ID" value="RWX73245.1"/>
    <property type="molecule type" value="Genomic_DNA"/>
</dbReference>
<dbReference type="Gene3D" id="3.40.5.50">
    <property type="match status" value="1"/>
</dbReference>
<sequence>MYRRILDFWTAERESQELQRLPDGFIHEVNRYLEELAGGAEGVRGRLMQEELNRAKTALAELRLLRKSKICRDFLSGTLDPERLLEDEKGFFKEKAPEQAPACGTKKILARLLGDVPPFIGVDLKTYGPYKTEDVALLPAQNAEALIKRGIAAEIKR</sequence>
<organism evidence="2 3">
    <name type="scientific">Methanosuratincola subterraneus</name>
    <dbReference type="NCBI Taxonomy" id="2593994"/>
    <lineage>
        <taxon>Archaea</taxon>
        <taxon>Thermoproteota</taxon>
        <taxon>Methanosuratincolia</taxon>
        <taxon>Candidatus Methanomethylicales</taxon>
        <taxon>Candidatus Methanomethylicaceae</taxon>
        <taxon>Candidatus Methanosuratincola (ex Vanwonterghem et al. 2016)</taxon>
    </lineage>
</organism>
<protein>
    <recommendedName>
        <fullName evidence="1">Gins51 C-terminal domain-containing protein</fullName>
    </recommendedName>
</protein>
<gene>
    <name evidence="2" type="ORF">Metus_1219</name>
</gene>
<name>A0A3S3TRQ5_METS7</name>
<comment type="caution">
    <text evidence="2">The sequence shown here is derived from an EMBL/GenBank/DDBJ whole genome shotgun (WGS) entry which is preliminary data.</text>
</comment>
<dbReference type="CDD" id="cd21695">
    <property type="entry name" value="GINS_B_archaea_Gins51"/>
    <property type="match status" value="1"/>
</dbReference>
<evidence type="ECO:0000313" key="3">
    <source>
        <dbReference type="Proteomes" id="UP000288215"/>
    </source>
</evidence>
<reference evidence="2 3" key="1">
    <citation type="submission" date="2018-12" db="EMBL/GenBank/DDBJ databases">
        <title>The complete genome of the methanogenic archaea of the candidate phylum Verstraetearchaeota, obtained from the metagenome of underground thermal water.</title>
        <authorList>
            <person name="Kadnikov V.V."/>
            <person name="Mardanov A.V."/>
            <person name="Beletsky A.V."/>
            <person name="Karnachuk O.V."/>
            <person name="Ravin N.V."/>
        </authorList>
    </citation>
    <scope>NUCLEOTIDE SEQUENCE [LARGE SCALE GENOMIC DNA]</scope>
    <source>
        <strain evidence="2">Ch88</strain>
    </source>
</reference>
<dbReference type="InterPro" id="IPR054314">
    <property type="entry name" value="Gins51_C"/>
</dbReference>
<evidence type="ECO:0000313" key="2">
    <source>
        <dbReference type="EMBL" id="RWX73245.1"/>
    </source>
</evidence>
<dbReference type="Gene3D" id="1.20.58.1030">
    <property type="match status" value="1"/>
</dbReference>